<sequence>MTAYPCGHGPFQRGFNSYGVTGYQFGRTNGDRQFNSHPRQGPNGEIHGGGSGRPSYHARGDKGGWHERFVYRRTEQPHCQVRNVTSETAPQKLRAPEQRGMKRDWCEAESSDSPQQDNNKMRPETEDQSLRQDQHGGSGAFLHEPPIVMQGVMERDGCEAGASDSPHHDDNSKVRLEDADQPHCQVQAGSSGAALDELPVPEEGGVEINLCEAETSDTPGQLKHQAQHGSSGAVSLDLPATEQQRMETDSCDAEPSDVPSQAQDGSSEAASHGLPVPEQRGMGADSCDAEPSTIHLDNIEIIPESVEPDS</sequence>
<name>A0A0A9AQN9_ARUDO</name>
<evidence type="ECO:0000256" key="1">
    <source>
        <dbReference type="SAM" id="MobiDB-lite"/>
    </source>
</evidence>
<proteinExistence type="predicted"/>
<feature type="compositionally biased region" description="Basic and acidic residues" evidence="1">
    <location>
        <begin position="165"/>
        <end position="181"/>
    </location>
</feature>
<protein>
    <submittedName>
        <fullName evidence="2">Uncharacterized protein</fullName>
    </submittedName>
</protein>
<feature type="region of interest" description="Disordered" evidence="1">
    <location>
        <begin position="76"/>
        <end position="140"/>
    </location>
</feature>
<evidence type="ECO:0000313" key="2">
    <source>
        <dbReference type="EMBL" id="JAD52173.1"/>
    </source>
</evidence>
<feature type="region of interest" description="Disordered" evidence="1">
    <location>
        <begin position="157"/>
        <end position="310"/>
    </location>
</feature>
<accession>A0A0A9AQN9</accession>
<organism evidence="2">
    <name type="scientific">Arundo donax</name>
    <name type="common">Giant reed</name>
    <name type="synonym">Donax arundinaceus</name>
    <dbReference type="NCBI Taxonomy" id="35708"/>
    <lineage>
        <taxon>Eukaryota</taxon>
        <taxon>Viridiplantae</taxon>
        <taxon>Streptophyta</taxon>
        <taxon>Embryophyta</taxon>
        <taxon>Tracheophyta</taxon>
        <taxon>Spermatophyta</taxon>
        <taxon>Magnoliopsida</taxon>
        <taxon>Liliopsida</taxon>
        <taxon>Poales</taxon>
        <taxon>Poaceae</taxon>
        <taxon>PACMAD clade</taxon>
        <taxon>Arundinoideae</taxon>
        <taxon>Arundineae</taxon>
        <taxon>Arundo</taxon>
    </lineage>
</organism>
<dbReference type="EMBL" id="GBRH01245722">
    <property type="protein sequence ID" value="JAD52173.1"/>
    <property type="molecule type" value="Transcribed_RNA"/>
</dbReference>
<reference evidence="2" key="1">
    <citation type="submission" date="2014-09" db="EMBL/GenBank/DDBJ databases">
        <authorList>
            <person name="Magalhaes I.L.F."/>
            <person name="Oliveira U."/>
            <person name="Santos F.R."/>
            <person name="Vidigal T.H.D.A."/>
            <person name="Brescovit A.D."/>
            <person name="Santos A.J."/>
        </authorList>
    </citation>
    <scope>NUCLEOTIDE SEQUENCE</scope>
    <source>
        <tissue evidence="2">Shoot tissue taken approximately 20 cm above the soil surface</tissue>
    </source>
</reference>
<dbReference type="AlphaFoldDB" id="A0A0A9AQN9"/>
<feature type="compositionally biased region" description="Basic and acidic residues" evidence="1">
    <location>
        <begin position="94"/>
        <end position="106"/>
    </location>
</feature>
<feature type="compositionally biased region" description="Basic and acidic residues" evidence="1">
    <location>
        <begin position="119"/>
        <end position="134"/>
    </location>
</feature>
<feature type="compositionally biased region" description="Polar residues" evidence="1">
    <location>
        <begin position="258"/>
        <end position="269"/>
    </location>
</feature>
<feature type="region of interest" description="Disordered" evidence="1">
    <location>
        <begin position="29"/>
        <end position="62"/>
    </location>
</feature>
<reference evidence="2" key="2">
    <citation type="journal article" date="2015" name="Data Brief">
        <title>Shoot transcriptome of the giant reed, Arundo donax.</title>
        <authorList>
            <person name="Barrero R.A."/>
            <person name="Guerrero F.D."/>
            <person name="Moolhuijzen P."/>
            <person name="Goolsby J.A."/>
            <person name="Tidwell J."/>
            <person name="Bellgard S.E."/>
            <person name="Bellgard M.I."/>
        </authorList>
    </citation>
    <scope>NUCLEOTIDE SEQUENCE</scope>
    <source>
        <tissue evidence="2">Shoot tissue taken approximately 20 cm above the soil surface</tissue>
    </source>
</reference>